<gene>
    <name evidence="2" type="ordered locus">MTR_3g028680</name>
</gene>
<feature type="compositionally biased region" description="Polar residues" evidence="1">
    <location>
        <begin position="115"/>
        <end position="125"/>
    </location>
</feature>
<dbReference type="EnsemblPlants" id="KEH33226">
    <property type="protein sequence ID" value="KEH33226"/>
    <property type="gene ID" value="MTR_3g028680"/>
</dbReference>
<feature type="compositionally biased region" description="Basic and acidic residues" evidence="1">
    <location>
        <begin position="178"/>
        <end position="191"/>
    </location>
</feature>
<evidence type="ECO:0000313" key="2">
    <source>
        <dbReference type="EMBL" id="KEH33226.1"/>
    </source>
</evidence>
<reference evidence="2 4" key="1">
    <citation type="journal article" date="2011" name="Nature">
        <title>The Medicago genome provides insight into the evolution of rhizobial symbioses.</title>
        <authorList>
            <person name="Young N.D."/>
            <person name="Debelle F."/>
            <person name="Oldroyd G.E."/>
            <person name="Geurts R."/>
            <person name="Cannon S.B."/>
            <person name="Udvardi M.K."/>
            <person name="Benedito V.A."/>
            <person name="Mayer K.F."/>
            <person name="Gouzy J."/>
            <person name="Schoof H."/>
            <person name="Van de Peer Y."/>
            <person name="Proost S."/>
            <person name="Cook D.R."/>
            <person name="Meyers B.C."/>
            <person name="Spannagl M."/>
            <person name="Cheung F."/>
            <person name="De Mita S."/>
            <person name="Krishnakumar V."/>
            <person name="Gundlach H."/>
            <person name="Zhou S."/>
            <person name="Mudge J."/>
            <person name="Bharti A.K."/>
            <person name="Murray J.D."/>
            <person name="Naoumkina M.A."/>
            <person name="Rosen B."/>
            <person name="Silverstein K.A."/>
            <person name="Tang H."/>
            <person name="Rombauts S."/>
            <person name="Zhao P.X."/>
            <person name="Zhou P."/>
            <person name="Barbe V."/>
            <person name="Bardou P."/>
            <person name="Bechner M."/>
            <person name="Bellec A."/>
            <person name="Berger A."/>
            <person name="Berges H."/>
            <person name="Bidwell S."/>
            <person name="Bisseling T."/>
            <person name="Choisne N."/>
            <person name="Couloux A."/>
            <person name="Denny R."/>
            <person name="Deshpande S."/>
            <person name="Dai X."/>
            <person name="Doyle J.J."/>
            <person name="Dudez A.M."/>
            <person name="Farmer A.D."/>
            <person name="Fouteau S."/>
            <person name="Franken C."/>
            <person name="Gibelin C."/>
            <person name="Gish J."/>
            <person name="Goldstein S."/>
            <person name="Gonzalez A.J."/>
            <person name="Green P.J."/>
            <person name="Hallab A."/>
            <person name="Hartog M."/>
            <person name="Hua A."/>
            <person name="Humphray S.J."/>
            <person name="Jeong D.H."/>
            <person name="Jing Y."/>
            <person name="Jocker A."/>
            <person name="Kenton S.M."/>
            <person name="Kim D.J."/>
            <person name="Klee K."/>
            <person name="Lai H."/>
            <person name="Lang C."/>
            <person name="Lin S."/>
            <person name="Macmil S.L."/>
            <person name="Magdelenat G."/>
            <person name="Matthews L."/>
            <person name="McCorrison J."/>
            <person name="Monaghan E.L."/>
            <person name="Mun J.H."/>
            <person name="Najar F.Z."/>
            <person name="Nicholson C."/>
            <person name="Noirot C."/>
            <person name="O'Bleness M."/>
            <person name="Paule C.R."/>
            <person name="Poulain J."/>
            <person name="Prion F."/>
            <person name="Qin B."/>
            <person name="Qu C."/>
            <person name="Retzel E.F."/>
            <person name="Riddle C."/>
            <person name="Sallet E."/>
            <person name="Samain S."/>
            <person name="Samson N."/>
            <person name="Sanders I."/>
            <person name="Saurat O."/>
            <person name="Scarpelli C."/>
            <person name="Schiex T."/>
            <person name="Segurens B."/>
            <person name="Severin A.J."/>
            <person name="Sherrier D.J."/>
            <person name="Shi R."/>
            <person name="Sims S."/>
            <person name="Singer S.R."/>
            <person name="Sinharoy S."/>
            <person name="Sterck L."/>
            <person name="Viollet A."/>
            <person name="Wang B.B."/>
            <person name="Wang K."/>
            <person name="Wang M."/>
            <person name="Wang X."/>
            <person name="Warfsmann J."/>
            <person name="Weissenbach J."/>
            <person name="White D.D."/>
            <person name="White J.D."/>
            <person name="Wiley G.B."/>
            <person name="Wincker P."/>
            <person name="Xing Y."/>
            <person name="Yang L."/>
            <person name="Yao Z."/>
            <person name="Ying F."/>
            <person name="Zhai J."/>
            <person name="Zhou L."/>
            <person name="Zuber A."/>
            <person name="Denarie J."/>
            <person name="Dixon R.A."/>
            <person name="May G.D."/>
            <person name="Schwartz D.C."/>
            <person name="Rogers J."/>
            <person name="Quetier F."/>
            <person name="Town C.D."/>
            <person name="Roe B.A."/>
        </authorList>
    </citation>
    <scope>NUCLEOTIDE SEQUENCE [LARGE SCALE GENOMIC DNA]</scope>
    <source>
        <strain evidence="2">A17</strain>
        <strain evidence="3 4">cv. Jemalong A17</strain>
    </source>
</reference>
<dbReference type="Proteomes" id="UP000002051">
    <property type="component" value="Chromosome 3"/>
</dbReference>
<dbReference type="AlphaFoldDB" id="A0A072UV11"/>
<feature type="compositionally biased region" description="Basic residues" evidence="1">
    <location>
        <begin position="166"/>
        <end position="177"/>
    </location>
</feature>
<evidence type="ECO:0000256" key="1">
    <source>
        <dbReference type="SAM" id="MobiDB-lite"/>
    </source>
</evidence>
<evidence type="ECO:0008006" key="5">
    <source>
        <dbReference type="Google" id="ProtNLM"/>
    </source>
</evidence>
<keyword evidence="4" id="KW-1185">Reference proteome</keyword>
<sequence>MFKNMGFLCRHVFKILEFLGGSVQYHCLKTILGQYVLKRWTRDVRPSIDKLKSTISVGTEETTQAQRYQQICAVTVQLSTRVCADPEASQVFLHGVLEAGKKAEELLLSKGIHTDTSSVTPSKSSKAAVVDEPSAEVKSAAPKFKERPNPIKSKKRLKSDYEKARQRQKFLIGRKKQKRDDEALKGKVATD</sequence>
<reference evidence="3" key="3">
    <citation type="submission" date="2015-04" db="UniProtKB">
        <authorList>
            <consortium name="EnsemblPlants"/>
        </authorList>
    </citation>
    <scope>IDENTIFICATION</scope>
    <source>
        <strain evidence="3">cv. Jemalong A17</strain>
    </source>
</reference>
<name>A0A072UV11_MEDTR</name>
<proteinExistence type="predicted"/>
<reference evidence="2 4" key="2">
    <citation type="journal article" date="2014" name="BMC Genomics">
        <title>An improved genome release (version Mt4.0) for the model legume Medicago truncatula.</title>
        <authorList>
            <person name="Tang H."/>
            <person name="Krishnakumar V."/>
            <person name="Bidwell S."/>
            <person name="Rosen B."/>
            <person name="Chan A."/>
            <person name="Zhou S."/>
            <person name="Gentzbittel L."/>
            <person name="Childs K.L."/>
            <person name="Yandell M."/>
            <person name="Gundlach H."/>
            <person name="Mayer K.F."/>
            <person name="Schwartz D.C."/>
            <person name="Town C.D."/>
        </authorList>
    </citation>
    <scope>GENOME REANNOTATION</scope>
    <source>
        <strain evidence="2">A17</strain>
        <strain evidence="3 4">cv. Jemalong A17</strain>
    </source>
</reference>
<dbReference type="HOGENOM" id="CLU_1423470_0_0_1"/>
<protein>
    <recommendedName>
        <fullName evidence="5">Protein FAR1-RELATED SEQUENCE</fullName>
    </recommendedName>
</protein>
<dbReference type="EMBL" id="CM001219">
    <property type="protein sequence ID" value="KEH33226.1"/>
    <property type="molecule type" value="Genomic_DNA"/>
</dbReference>
<evidence type="ECO:0000313" key="4">
    <source>
        <dbReference type="Proteomes" id="UP000002051"/>
    </source>
</evidence>
<organism evidence="2 4">
    <name type="scientific">Medicago truncatula</name>
    <name type="common">Barrel medic</name>
    <name type="synonym">Medicago tribuloides</name>
    <dbReference type="NCBI Taxonomy" id="3880"/>
    <lineage>
        <taxon>Eukaryota</taxon>
        <taxon>Viridiplantae</taxon>
        <taxon>Streptophyta</taxon>
        <taxon>Embryophyta</taxon>
        <taxon>Tracheophyta</taxon>
        <taxon>Spermatophyta</taxon>
        <taxon>Magnoliopsida</taxon>
        <taxon>eudicotyledons</taxon>
        <taxon>Gunneridae</taxon>
        <taxon>Pentapetalae</taxon>
        <taxon>rosids</taxon>
        <taxon>fabids</taxon>
        <taxon>Fabales</taxon>
        <taxon>Fabaceae</taxon>
        <taxon>Papilionoideae</taxon>
        <taxon>50 kb inversion clade</taxon>
        <taxon>NPAAA clade</taxon>
        <taxon>Hologalegina</taxon>
        <taxon>IRL clade</taxon>
        <taxon>Trifolieae</taxon>
        <taxon>Medicago</taxon>
    </lineage>
</organism>
<evidence type="ECO:0000313" key="3">
    <source>
        <dbReference type="EnsemblPlants" id="KEH33226"/>
    </source>
</evidence>
<feature type="region of interest" description="Disordered" evidence="1">
    <location>
        <begin position="115"/>
        <end position="191"/>
    </location>
</feature>
<accession>A0A072UV11</accession>